<name>A0A6N3CSG7_STASI</name>
<reference evidence="5" key="1">
    <citation type="submission" date="2019-11" db="EMBL/GenBank/DDBJ databases">
        <authorList>
            <person name="Feng L."/>
        </authorList>
    </citation>
    <scope>NUCLEOTIDE SEQUENCE</scope>
    <source>
        <strain evidence="5">SsimulansLFYP27</strain>
    </source>
</reference>
<dbReference type="RefSeq" id="WP_156666775.1">
    <property type="nucleotide sequence ID" value="NZ_CACRUO010000033.1"/>
</dbReference>
<dbReference type="PANTHER" id="PTHR43673">
    <property type="entry name" value="NAD(P)H NITROREDUCTASE YDGI-RELATED"/>
    <property type="match status" value="1"/>
</dbReference>
<accession>A0A6N3CSG7</accession>
<dbReference type="InterPro" id="IPR000415">
    <property type="entry name" value="Nitroreductase-like"/>
</dbReference>
<gene>
    <name evidence="5" type="primary">yodC_1</name>
    <name evidence="5" type="ORF">SSLFYP27_01617</name>
</gene>
<proteinExistence type="inferred from homology"/>
<dbReference type="Gene3D" id="3.40.109.10">
    <property type="entry name" value="NADH Oxidase"/>
    <property type="match status" value="1"/>
</dbReference>
<organism evidence="5">
    <name type="scientific">Staphylococcus simulans</name>
    <dbReference type="NCBI Taxonomy" id="1286"/>
    <lineage>
        <taxon>Bacteria</taxon>
        <taxon>Bacillati</taxon>
        <taxon>Bacillota</taxon>
        <taxon>Bacilli</taxon>
        <taxon>Bacillales</taxon>
        <taxon>Staphylococcaceae</taxon>
        <taxon>Staphylococcus</taxon>
    </lineage>
</organism>
<dbReference type="EC" id="1.-.-.-" evidence="5"/>
<evidence type="ECO:0000313" key="5">
    <source>
        <dbReference type="EMBL" id="VYU18068.1"/>
    </source>
</evidence>
<evidence type="ECO:0000256" key="1">
    <source>
        <dbReference type="ARBA" id="ARBA00001917"/>
    </source>
</evidence>
<keyword evidence="3 5" id="KW-0560">Oxidoreductase</keyword>
<dbReference type="AlphaFoldDB" id="A0A6N3CSG7"/>
<protein>
    <submittedName>
        <fullName evidence="5">NAD(P)H nitroreductase YodC</fullName>
        <ecNumber evidence="5">1.-.-.-</ecNumber>
    </submittedName>
</protein>
<comment type="similarity">
    <text evidence="2">Belongs to the nitroreductase family.</text>
</comment>
<feature type="domain" description="Nitroreductase" evidence="4">
    <location>
        <begin position="10"/>
        <end position="188"/>
    </location>
</feature>
<evidence type="ECO:0000256" key="3">
    <source>
        <dbReference type="ARBA" id="ARBA00023002"/>
    </source>
</evidence>
<evidence type="ECO:0000259" key="4">
    <source>
        <dbReference type="Pfam" id="PF00881"/>
    </source>
</evidence>
<dbReference type="EMBL" id="CACRUO010000033">
    <property type="protein sequence ID" value="VYU18068.1"/>
    <property type="molecule type" value="Genomic_DNA"/>
</dbReference>
<dbReference type="PANTHER" id="PTHR43673:SF10">
    <property type="entry name" value="NADH DEHYDROGENASE_NAD(P)H NITROREDUCTASE XCC3605-RELATED"/>
    <property type="match status" value="1"/>
</dbReference>
<comment type="cofactor">
    <cofactor evidence="1">
        <name>FMN</name>
        <dbReference type="ChEBI" id="CHEBI:58210"/>
    </cofactor>
</comment>
<dbReference type="SUPFAM" id="SSF55469">
    <property type="entry name" value="FMN-dependent nitroreductase-like"/>
    <property type="match status" value="1"/>
</dbReference>
<dbReference type="CDD" id="cd02137">
    <property type="entry name" value="MhqN-like"/>
    <property type="match status" value="1"/>
</dbReference>
<evidence type="ECO:0000256" key="2">
    <source>
        <dbReference type="ARBA" id="ARBA00007118"/>
    </source>
</evidence>
<dbReference type="GO" id="GO:0016491">
    <property type="term" value="F:oxidoreductase activity"/>
    <property type="evidence" value="ECO:0007669"/>
    <property type="project" value="UniProtKB-KW"/>
</dbReference>
<sequence length="208" mass="23744">MEKQWFDDVLRARKSVKVYDPNVKISHEEMDEMLGKAALAPSSINMQPWRVVVVDSEEGKEKIRPAMQFNTRQNDTSAAMVVIFGDLRNYEYGEQIYQGNVDKGYMPQETKDDLLSKFLPFYKGLSLPQMTSIVNIDCSLFAMQFMLVAKAHGYDTNPIGGFDRENIASILGLDPERYVPVMVVAVGKADQAAHHTYRLDVDAFRRYF</sequence>
<dbReference type="InterPro" id="IPR029479">
    <property type="entry name" value="Nitroreductase"/>
</dbReference>
<dbReference type="Pfam" id="PF00881">
    <property type="entry name" value="Nitroreductase"/>
    <property type="match status" value="1"/>
</dbReference>